<name>A0A1I4KY56_9FIRM</name>
<evidence type="ECO:0008006" key="3">
    <source>
        <dbReference type="Google" id="ProtNLM"/>
    </source>
</evidence>
<dbReference type="RefSeq" id="WP_090937546.1">
    <property type="nucleotide sequence ID" value="NZ_FOTS01000020.1"/>
</dbReference>
<reference evidence="2" key="1">
    <citation type="submission" date="2016-10" db="EMBL/GenBank/DDBJ databases">
        <authorList>
            <person name="Varghese N."/>
            <person name="Submissions S."/>
        </authorList>
    </citation>
    <scope>NUCLEOTIDE SEQUENCE [LARGE SCALE GENOMIC DNA]</scope>
    <source>
        <strain evidence="2">DSM 13327</strain>
    </source>
</reference>
<dbReference type="PANTHER" id="PTHR36456:SF1">
    <property type="entry name" value="UPF0232 PROTEIN SCO3875"/>
    <property type="match status" value="1"/>
</dbReference>
<dbReference type="PANTHER" id="PTHR36456">
    <property type="entry name" value="UPF0232 PROTEIN SCO3875"/>
    <property type="match status" value="1"/>
</dbReference>
<evidence type="ECO:0000313" key="1">
    <source>
        <dbReference type="EMBL" id="SFL83678.1"/>
    </source>
</evidence>
<evidence type="ECO:0000313" key="2">
    <source>
        <dbReference type="Proteomes" id="UP000199520"/>
    </source>
</evidence>
<proteinExistence type="predicted"/>
<organism evidence="1 2">
    <name type="scientific">Pelosinus propionicus DSM 13327</name>
    <dbReference type="NCBI Taxonomy" id="1123291"/>
    <lineage>
        <taxon>Bacteria</taxon>
        <taxon>Bacillati</taxon>
        <taxon>Bacillota</taxon>
        <taxon>Negativicutes</taxon>
        <taxon>Selenomonadales</taxon>
        <taxon>Sporomusaceae</taxon>
        <taxon>Pelosinus</taxon>
    </lineage>
</organism>
<dbReference type="OrthoDB" id="46633at2"/>
<dbReference type="STRING" id="1123291.SAMN04490355_102062"/>
<dbReference type="Pfam" id="PF05258">
    <property type="entry name" value="DciA"/>
    <property type="match status" value="1"/>
</dbReference>
<dbReference type="AlphaFoldDB" id="A0A1I4KY56"/>
<protein>
    <recommendedName>
        <fullName evidence="3">DUF721 domain-containing protein</fullName>
    </recommendedName>
</protein>
<accession>A0A1I4KY56</accession>
<dbReference type="EMBL" id="FOTS01000020">
    <property type="protein sequence ID" value="SFL83678.1"/>
    <property type="molecule type" value="Genomic_DNA"/>
</dbReference>
<sequence length="278" mass="32382">MQIMKDIVSNTIRNLGLQKPYNDQSVIVHWSEIVGDDIAANAYARSVQQGTLMVSVNSSVWSHHLSMMKESIIDKINKFIGYKLIFDIRFQAGYFSNSKNEENTDINTVPNIKYQLSKVTLDENDVQTMQETSNHISDKYLKQKILRIMRKDFALKKIKKQHNWHQCASCTVLCPPEETYCTACTLNKKHKLLYTIINTLKEIPWIRYAELYEHIACTEEEFQQAKYTLTAFISRDIQEGDYDKFKIMSFIMLTTGAKIEAVNDAIINKTLEKFRRKK</sequence>
<keyword evidence="2" id="KW-1185">Reference proteome</keyword>
<dbReference type="Proteomes" id="UP000199520">
    <property type="component" value="Unassembled WGS sequence"/>
</dbReference>
<dbReference type="InterPro" id="IPR007922">
    <property type="entry name" value="DciA-like"/>
</dbReference>
<gene>
    <name evidence="1" type="ORF">SAMN04490355_102062</name>
</gene>